<dbReference type="NCBIfam" id="TIGR01167">
    <property type="entry name" value="LPXTG_anchor"/>
    <property type="match status" value="1"/>
</dbReference>
<dbReference type="Pfam" id="PF16555">
    <property type="entry name" value="GramPos_pilinD1"/>
    <property type="match status" value="1"/>
</dbReference>
<evidence type="ECO:0000313" key="7">
    <source>
        <dbReference type="EMBL" id="CYU49849.1"/>
    </source>
</evidence>
<evidence type="ECO:0000256" key="1">
    <source>
        <dbReference type="SAM" id="MobiDB-lite"/>
    </source>
</evidence>
<evidence type="ECO:0000256" key="3">
    <source>
        <dbReference type="SAM" id="SignalP"/>
    </source>
</evidence>
<dbReference type="InterPro" id="IPR032334">
    <property type="entry name" value="GramPos_pilinBB"/>
</dbReference>
<evidence type="ECO:0000259" key="6">
    <source>
        <dbReference type="Pfam" id="PF17802"/>
    </source>
</evidence>
<feature type="region of interest" description="Disordered" evidence="1">
    <location>
        <begin position="323"/>
        <end position="357"/>
    </location>
</feature>
<dbReference type="EMBL" id="FIFW01000008">
    <property type="protein sequence ID" value="CYU49849.1"/>
    <property type="molecule type" value="Genomic_DNA"/>
</dbReference>
<evidence type="ECO:0000256" key="2">
    <source>
        <dbReference type="SAM" id="Phobius"/>
    </source>
</evidence>
<dbReference type="Pfam" id="PF17802">
    <property type="entry name" value="SpaA"/>
    <property type="match status" value="1"/>
</dbReference>
<dbReference type="NCBIfam" id="NF033902">
    <property type="entry name" value="iso_D2_wall_anc"/>
    <property type="match status" value="1"/>
</dbReference>
<dbReference type="InterPro" id="IPR032364">
    <property type="entry name" value="GramPos_pilinD1_N"/>
</dbReference>
<keyword evidence="3" id="KW-0732">Signal</keyword>
<feature type="chain" id="PRO_5007083059" evidence="3">
    <location>
        <begin position="26"/>
        <end position="531"/>
    </location>
</feature>
<feature type="transmembrane region" description="Helical" evidence="2">
    <location>
        <begin position="504"/>
        <end position="524"/>
    </location>
</feature>
<evidence type="ECO:0000313" key="8">
    <source>
        <dbReference type="Proteomes" id="UP000073434"/>
    </source>
</evidence>
<dbReference type="Proteomes" id="UP000073434">
    <property type="component" value="Unassembled WGS sequence"/>
</dbReference>
<dbReference type="InterPro" id="IPR013783">
    <property type="entry name" value="Ig-like_fold"/>
</dbReference>
<evidence type="ECO:0000259" key="5">
    <source>
        <dbReference type="Pfam" id="PF16569"/>
    </source>
</evidence>
<dbReference type="InterPro" id="IPR041033">
    <property type="entry name" value="SpaA_PFL_dom_1"/>
</dbReference>
<gene>
    <name evidence="7" type="ORF">ERS132385_01005</name>
</gene>
<dbReference type="Pfam" id="PF16569">
    <property type="entry name" value="GramPos_pilinBB"/>
    <property type="match status" value="1"/>
</dbReference>
<keyword evidence="2" id="KW-0472">Membrane</keyword>
<feature type="domain" description="SpaA-like prealbumin fold" evidence="6">
    <location>
        <begin position="359"/>
        <end position="474"/>
    </location>
</feature>
<dbReference type="AlphaFoldDB" id="A0A0Z8DTY1"/>
<reference evidence="7 8" key="1">
    <citation type="submission" date="2016-02" db="EMBL/GenBank/DDBJ databases">
        <authorList>
            <consortium name="Pathogen Informatics"/>
        </authorList>
    </citation>
    <scope>NUCLEOTIDE SEQUENCE [LARGE SCALE GENOMIC DNA]</scope>
    <source>
        <strain evidence="7 8">LSS23</strain>
    </source>
</reference>
<keyword evidence="2" id="KW-0812">Transmembrane</keyword>
<dbReference type="RefSeq" id="WP_044687906.1">
    <property type="nucleotide sequence ID" value="NZ_CEEW01000030.1"/>
</dbReference>
<dbReference type="Gene3D" id="2.60.40.740">
    <property type="match status" value="1"/>
</dbReference>
<feature type="signal peptide" evidence="3">
    <location>
        <begin position="1"/>
        <end position="25"/>
    </location>
</feature>
<proteinExistence type="predicted"/>
<organism evidence="7 8">
    <name type="scientific">Streptococcus suis</name>
    <dbReference type="NCBI Taxonomy" id="1307"/>
    <lineage>
        <taxon>Bacteria</taxon>
        <taxon>Bacillati</taxon>
        <taxon>Bacillota</taxon>
        <taxon>Bacilli</taxon>
        <taxon>Lactobacillales</taxon>
        <taxon>Streptococcaceae</taxon>
        <taxon>Streptococcus</taxon>
    </lineage>
</organism>
<feature type="domain" description="Gram-positive pilin subunit D1 N-terminal" evidence="4">
    <location>
        <begin position="32"/>
        <end position="176"/>
    </location>
</feature>
<sequence>MKRLTKVFSALASLILVLAPVVANADVDTTPAQTTVAIHKLISKDERTIKNPDGSALTDEQLKNQLGDVEPMKGVKFQWFKVNDTDTVEALSKLSLAKLKETYTTTGITPATDDLGTTTFTVNKADYGLYWVVELANDGSEASKKMQVASTVPMLITLPFGTESGYLDTVNVYPKNKVETPTPGKDVTTLGNNDSGTKVGDTVKWFLKGTIPVDIKNYTTYTFNDTLSQELDYSEVKGVRINGSTESFVADTDYTVNYEQNSRKLTVALTESGIAKVAKYREDNADANFVGSNAIADATDGAFVVVELDTVLNEKAVPGKAIENETTITYDNPYNQDGQPKETPPSDRPEAHEGGKRFVKVDAKDKTKKLAGAEFELYSDSSATQAVVWTQKMIDANKAETDNAAKFKNVAVGQAVVLVSGADGTFDIQGLAYGAEGDKNDAASSTYYLKETKAPSGYTLPVNNVFSFEVNKTSYLKDPTATDLVPSEAKEVENKKTPELPMTGGIGAALFIIAGLALMAFAGYKMKQRNA</sequence>
<feature type="compositionally biased region" description="Basic and acidic residues" evidence="1">
    <location>
        <begin position="344"/>
        <end position="357"/>
    </location>
</feature>
<accession>A0A0Z8DTY1</accession>
<feature type="domain" description="Gram-positive pilin backbone subunit 2 Cna-B-like" evidence="5">
    <location>
        <begin position="199"/>
        <end position="282"/>
    </location>
</feature>
<protein>
    <submittedName>
        <fullName evidence="7">Cell wall surface anchor family protein</fullName>
    </submittedName>
</protein>
<dbReference type="InterPro" id="IPR048052">
    <property type="entry name" value="FM1-like"/>
</dbReference>
<dbReference type="Gene3D" id="2.60.40.10">
    <property type="entry name" value="Immunoglobulins"/>
    <property type="match status" value="2"/>
</dbReference>
<feature type="compositionally biased region" description="Polar residues" evidence="1">
    <location>
        <begin position="324"/>
        <end position="338"/>
    </location>
</feature>
<dbReference type="InterPro" id="IPR026466">
    <property type="entry name" value="Fim_isopep_form_D2_dom"/>
</dbReference>
<name>A0A0Z8DTY1_STRSU</name>
<evidence type="ECO:0000259" key="4">
    <source>
        <dbReference type="Pfam" id="PF16555"/>
    </source>
</evidence>
<dbReference type="NCBIfam" id="TIGR04226">
    <property type="entry name" value="RrgB_K2N_iso_D2"/>
    <property type="match status" value="1"/>
</dbReference>
<keyword evidence="2" id="KW-1133">Transmembrane helix</keyword>